<protein>
    <submittedName>
        <fullName evidence="2">Uncharacterized protein</fullName>
    </submittedName>
</protein>
<reference evidence="2" key="1">
    <citation type="journal article" date="2020" name="Cell">
        <title>Large-Scale Comparative Analyses of Tick Genomes Elucidate Their Genetic Diversity and Vector Capacities.</title>
        <authorList>
            <consortium name="Tick Genome and Microbiome Consortium (TIGMIC)"/>
            <person name="Jia N."/>
            <person name="Wang J."/>
            <person name="Shi W."/>
            <person name="Du L."/>
            <person name="Sun Y."/>
            <person name="Zhan W."/>
            <person name="Jiang J.F."/>
            <person name="Wang Q."/>
            <person name="Zhang B."/>
            <person name="Ji P."/>
            <person name="Bell-Sakyi L."/>
            <person name="Cui X.M."/>
            <person name="Yuan T.T."/>
            <person name="Jiang B.G."/>
            <person name="Yang W.F."/>
            <person name="Lam T.T."/>
            <person name="Chang Q.C."/>
            <person name="Ding S.J."/>
            <person name="Wang X.J."/>
            <person name="Zhu J.G."/>
            <person name="Ruan X.D."/>
            <person name="Zhao L."/>
            <person name="Wei J.T."/>
            <person name="Ye R.Z."/>
            <person name="Que T.C."/>
            <person name="Du C.H."/>
            <person name="Zhou Y.H."/>
            <person name="Cheng J.X."/>
            <person name="Dai P.F."/>
            <person name="Guo W.B."/>
            <person name="Han X.H."/>
            <person name="Huang E.J."/>
            <person name="Li L.F."/>
            <person name="Wei W."/>
            <person name="Gao Y.C."/>
            <person name="Liu J.Z."/>
            <person name="Shao H.Z."/>
            <person name="Wang X."/>
            <person name="Wang C.C."/>
            <person name="Yang T.C."/>
            <person name="Huo Q.B."/>
            <person name="Li W."/>
            <person name="Chen H.Y."/>
            <person name="Chen S.E."/>
            <person name="Zhou L.G."/>
            <person name="Ni X.B."/>
            <person name="Tian J.H."/>
            <person name="Sheng Y."/>
            <person name="Liu T."/>
            <person name="Pan Y.S."/>
            <person name="Xia L.Y."/>
            <person name="Li J."/>
            <person name="Zhao F."/>
            <person name="Cao W.C."/>
        </authorList>
    </citation>
    <scope>NUCLEOTIDE SEQUENCE</scope>
    <source>
        <strain evidence="2">Rmic-2018</strain>
    </source>
</reference>
<organism evidence="2 3">
    <name type="scientific">Rhipicephalus microplus</name>
    <name type="common">Cattle tick</name>
    <name type="synonym">Boophilus microplus</name>
    <dbReference type="NCBI Taxonomy" id="6941"/>
    <lineage>
        <taxon>Eukaryota</taxon>
        <taxon>Metazoa</taxon>
        <taxon>Ecdysozoa</taxon>
        <taxon>Arthropoda</taxon>
        <taxon>Chelicerata</taxon>
        <taxon>Arachnida</taxon>
        <taxon>Acari</taxon>
        <taxon>Parasitiformes</taxon>
        <taxon>Ixodida</taxon>
        <taxon>Ixodoidea</taxon>
        <taxon>Ixodidae</taxon>
        <taxon>Rhipicephalinae</taxon>
        <taxon>Rhipicephalus</taxon>
        <taxon>Boophilus</taxon>
    </lineage>
</organism>
<keyword evidence="3" id="KW-1185">Reference proteome</keyword>
<name>A0A9J6D7R5_RHIMP</name>
<dbReference type="Proteomes" id="UP000821866">
    <property type="component" value="Chromosome 9"/>
</dbReference>
<gene>
    <name evidence="2" type="ORF">HPB51_020171</name>
</gene>
<evidence type="ECO:0000256" key="1">
    <source>
        <dbReference type="SAM" id="MobiDB-lite"/>
    </source>
</evidence>
<comment type="caution">
    <text evidence="2">The sequence shown here is derived from an EMBL/GenBank/DDBJ whole genome shotgun (WGS) entry which is preliminary data.</text>
</comment>
<dbReference type="EMBL" id="JABSTU010000011">
    <property type="protein sequence ID" value="KAH8009823.1"/>
    <property type="molecule type" value="Genomic_DNA"/>
</dbReference>
<reference evidence="2" key="2">
    <citation type="submission" date="2021-09" db="EMBL/GenBank/DDBJ databases">
        <authorList>
            <person name="Jia N."/>
            <person name="Wang J."/>
            <person name="Shi W."/>
            <person name="Du L."/>
            <person name="Sun Y."/>
            <person name="Zhan W."/>
            <person name="Jiang J."/>
            <person name="Wang Q."/>
            <person name="Zhang B."/>
            <person name="Ji P."/>
            <person name="Sakyi L.B."/>
            <person name="Cui X."/>
            <person name="Yuan T."/>
            <person name="Jiang B."/>
            <person name="Yang W."/>
            <person name="Lam T.T.-Y."/>
            <person name="Chang Q."/>
            <person name="Ding S."/>
            <person name="Wang X."/>
            <person name="Zhu J."/>
            <person name="Ruan X."/>
            <person name="Zhao L."/>
            <person name="Wei J."/>
            <person name="Que T."/>
            <person name="Du C."/>
            <person name="Cheng J."/>
            <person name="Dai P."/>
            <person name="Han X."/>
            <person name="Huang E."/>
            <person name="Gao Y."/>
            <person name="Liu J."/>
            <person name="Shao H."/>
            <person name="Ye R."/>
            <person name="Li L."/>
            <person name="Wei W."/>
            <person name="Wang X."/>
            <person name="Wang C."/>
            <person name="Huo Q."/>
            <person name="Li W."/>
            <person name="Guo W."/>
            <person name="Chen H."/>
            <person name="Chen S."/>
            <person name="Zhou L."/>
            <person name="Zhou L."/>
            <person name="Ni X."/>
            <person name="Tian J."/>
            <person name="Zhou Y."/>
            <person name="Sheng Y."/>
            <person name="Liu T."/>
            <person name="Pan Y."/>
            <person name="Xia L."/>
            <person name="Li J."/>
            <person name="Zhao F."/>
            <person name="Cao W."/>
        </authorList>
    </citation>
    <scope>NUCLEOTIDE SEQUENCE</scope>
    <source>
        <strain evidence="2">Rmic-2018</strain>
        <tissue evidence="2">Larvae</tissue>
    </source>
</reference>
<proteinExistence type="predicted"/>
<sequence length="168" mass="18245">MRRRCIQAVREAFADLEQCHSCRNFEQEVHSLQAENGKLRPLNIKLQEQLPDKLAQAGMEATRCLPLDLVSQDRRRPPSSSLQEDTCAPVDLGGSSCTEAVPAVPELPVMPTAPAASVSMATAFPDVPAETAATTVADCSLISDGQVSEKSQHFIKTWLLKFVRLDGG</sequence>
<accession>A0A9J6D7R5</accession>
<evidence type="ECO:0000313" key="2">
    <source>
        <dbReference type="EMBL" id="KAH8009823.1"/>
    </source>
</evidence>
<dbReference type="AlphaFoldDB" id="A0A9J6D7R5"/>
<feature type="region of interest" description="Disordered" evidence="1">
    <location>
        <begin position="69"/>
        <end position="90"/>
    </location>
</feature>
<evidence type="ECO:0000313" key="3">
    <source>
        <dbReference type="Proteomes" id="UP000821866"/>
    </source>
</evidence>